<evidence type="ECO:0000256" key="5">
    <source>
        <dbReference type="ARBA" id="ARBA00023136"/>
    </source>
</evidence>
<keyword evidence="5 6" id="KW-0472">Membrane</keyword>
<dbReference type="Pfam" id="PF12823">
    <property type="entry name" value="DUF3817"/>
    <property type="match status" value="1"/>
</dbReference>
<sequence>MSTPARPAARPAATPDQLRSALRIYRVLAVVAGIALFVLVLEMVLKYGLDQKNFLTEYWSPIHGLIYFAYACSIVNLGFKSRWSLVRIVLNLLSGFVPFVPFVAERRVTRSTEALIASLEGQRAAGAPRAAQ</sequence>
<dbReference type="OrthoDB" id="9342687at2"/>
<comment type="subcellular location">
    <subcellularLocation>
        <location evidence="1">Cell membrane</location>
        <topology evidence="1">Multi-pass membrane protein</topology>
    </subcellularLocation>
</comment>
<evidence type="ECO:0000256" key="6">
    <source>
        <dbReference type="SAM" id="Phobius"/>
    </source>
</evidence>
<evidence type="ECO:0000313" key="9">
    <source>
        <dbReference type="Proteomes" id="UP000317893"/>
    </source>
</evidence>
<dbReference type="RefSeq" id="WP_141848727.1">
    <property type="nucleotide sequence ID" value="NZ_BAAAPR010000014.1"/>
</dbReference>
<proteinExistence type="predicted"/>
<dbReference type="NCBIfam" id="TIGR03954">
    <property type="entry name" value="integ_memb_HG"/>
    <property type="match status" value="1"/>
</dbReference>
<dbReference type="EMBL" id="VFMN01000001">
    <property type="protein sequence ID" value="TQJ09340.1"/>
    <property type="molecule type" value="Genomic_DNA"/>
</dbReference>
<evidence type="ECO:0000256" key="4">
    <source>
        <dbReference type="ARBA" id="ARBA00022989"/>
    </source>
</evidence>
<feature type="transmembrane region" description="Helical" evidence="6">
    <location>
        <begin position="24"/>
        <end position="45"/>
    </location>
</feature>
<organism evidence="8 9">
    <name type="scientific">Lapillicoccus jejuensis</name>
    <dbReference type="NCBI Taxonomy" id="402171"/>
    <lineage>
        <taxon>Bacteria</taxon>
        <taxon>Bacillati</taxon>
        <taxon>Actinomycetota</taxon>
        <taxon>Actinomycetes</taxon>
        <taxon>Micrococcales</taxon>
        <taxon>Intrasporangiaceae</taxon>
        <taxon>Lapillicoccus</taxon>
    </lineage>
</organism>
<name>A0A542E1X3_9MICO</name>
<evidence type="ECO:0000313" key="8">
    <source>
        <dbReference type="EMBL" id="TQJ09340.1"/>
    </source>
</evidence>
<protein>
    <submittedName>
        <fullName evidence="8">Integral membrane protein</fullName>
    </submittedName>
</protein>
<keyword evidence="2" id="KW-1003">Cell membrane</keyword>
<dbReference type="InterPro" id="IPR023845">
    <property type="entry name" value="DUF3817_TM"/>
</dbReference>
<feature type="domain" description="DUF3817" evidence="7">
    <location>
        <begin position="22"/>
        <end position="110"/>
    </location>
</feature>
<accession>A0A542E1X3</accession>
<feature type="transmembrane region" description="Helical" evidence="6">
    <location>
        <begin position="57"/>
        <end position="79"/>
    </location>
</feature>
<keyword evidence="4 6" id="KW-1133">Transmembrane helix</keyword>
<evidence type="ECO:0000259" key="7">
    <source>
        <dbReference type="Pfam" id="PF12823"/>
    </source>
</evidence>
<feature type="transmembrane region" description="Helical" evidence="6">
    <location>
        <begin position="85"/>
        <end position="104"/>
    </location>
</feature>
<gene>
    <name evidence="8" type="ORF">FB458_2450</name>
</gene>
<keyword evidence="9" id="KW-1185">Reference proteome</keyword>
<evidence type="ECO:0000256" key="1">
    <source>
        <dbReference type="ARBA" id="ARBA00004651"/>
    </source>
</evidence>
<dbReference type="Proteomes" id="UP000317893">
    <property type="component" value="Unassembled WGS sequence"/>
</dbReference>
<reference evidence="8 9" key="1">
    <citation type="submission" date="2019-06" db="EMBL/GenBank/DDBJ databases">
        <title>Sequencing the genomes of 1000 actinobacteria strains.</title>
        <authorList>
            <person name="Klenk H.-P."/>
        </authorList>
    </citation>
    <scope>NUCLEOTIDE SEQUENCE [LARGE SCALE GENOMIC DNA]</scope>
    <source>
        <strain evidence="8 9">DSM 18607</strain>
    </source>
</reference>
<comment type="caution">
    <text evidence="8">The sequence shown here is derived from an EMBL/GenBank/DDBJ whole genome shotgun (WGS) entry which is preliminary data.</text>
</comment>
<dbReference type="AlphaFoldDB" id="A0A542E1X3"/>
<dbReference type="GO" id="GO:0005886">
    <property type="term" value="C:plasma membrane"/>
    <property type="evidence" value="ECO:0007669"/>
    <property type="project" value="UniProtKB-SubCell"/>
</dbReference>
<evidence type="ECO:0000256" key="2">
    <source>
        <dbReference type="ARBA" id="ARBA00022475"/>
    </source>
</evidence>
<dbReference type="PANTHER" id="PTHR40077:SF2">
    <property type="entry name" value="MEMBRANE PROTEIN"/>
    <property type="match status" value="1"/>
</dbReference>
<keyword evidence="3 6" id="KW-0812">Transmembrane</keyword>
<dbReference type="PANTHER" id="PTHR40077">
    <property type="entry name" value="MEMBRANE PROTEIN-RELATED"/>
    <property type="match status" value="1"/>
</dbReference>
<evidence type="ECO:0000256" key="3">
    <source>
        <dbReference type="ARBA" id="ARBA00022692"/>
    </source>
</evidence>